<dbReference type="InterPro" id="IPR005467">
    <property type="entry name" value="His_kinase_dom"/>
</dbReference>
<dbReference type="SUPFAM" id="SSF55874">
    <property type="entry name" value="ATPase domain of HSP90 chaperone/DNA topoisomerase II/histidine kinase"/>
    <property type="match status" value="1"/>
</dbReference>
<evidence type="ECO:0000256" key="3">
    <source>
        <dbReference type="ARBA" id="ARBA00022679"/>
    </source>
</evidence>
<keyword evidence="6" id="KW-0175">Coiled coil</keyword>
<evidence type="ECO:0000259" key="7">
    <source>
        <dbReference type="PROSITE" id="PS50109"/>
    </source>
</evidence>
<dbReference type="InterPro" id="IPR036890">
    <property type="entry name" value="HATPase_C_sf"/>
</dbReference>
<dbReference type="InterPro" id="IPR036097">
    <property type="entry name" value="HisK_dim/P_sf"/>
</dbReference>
<dbReference type="SUPFAM" id="SSF47384">
    <property type="entry name" value="Homodimeric domain of signal transducing histidine kinase"/>
    <property type="match status" value="1"/>
</dbReference>
<reference evidence="8" key="1">
    <citation type="submission" date="2022-06" db="EMBL/GenBank/DDBJ databases">
        <title>Diverse halophilic archaea isolated from saline environments.</title>
        <authorList>
            <person name="Cui H.-L."/>
        </authorList>
    </citation>
    <scope>NUCLEOTIDE SEQUENCE</scope>
    <source>
        <strain evidence="8">WLHS1</strain>
    </source>
</reference>
<evidence type="ECO:0000256" key="4">
    <source>
        <dbReference type="ARBA" id="ARBA00022777"/>
    </source>
</evidence>
<proteinExistence type="predicted"/>
<feature type="domain" description="Histidine kinase" evidence="7">
    <location>
        <begin position="76"/>
        <end position="267"/>
    </location>
</feature>
<dbReference type="PROSITE" id="PS50109">
    <property type="entry name" value="HIS_KIN"/>
    <property type="match status" value="1"/>
</dbReference>
<feature type="coiled-coil region" evidence="6">
    <location>
        <begin position="40"/>
        <end position="67"/>
    </location>
</feature>
<dbReference type="KEGG" id="sawl:NGM29_04305"/>
<accession>A0A9E7NCK5</accession>
<dbReference type="InterPro" id="IPR003594">
    <property type="entry name" value="HATPase_dom"/>
</dbReference>
<dbReference type="SMART" id="SM00387">
    <property type="entry name" value="HATPase_c"/>
    <property type="match status" value="1"/>
</dbReference>
<gene>
    <name evidence="8" type="ORF">NGM29_04305</name>
</gene>
<keyword evidence="5" id="KW-0902">Two-component regulatory system</keyword>
<dbReference type="EMBL" id="CP100355">
    <property type="protein sequence ID" value="UTF54503.1"/>
    <property type="molecule type" value="Genomic_DNA"/>
</dbReference>
<dbReference type="Pfam" id="PF02518">
    <property type="entry name" value="HATPase_c"/>
    <property type="match status" value="1"/>
</dbReference>
<dbReference type="AlphaFoldDB" id="A0A9E7NCK5"/>
<dbReference type="Gene3D" id="3.30.565.10">
    <property type="entry name" value="Histidine kinase-like ATPase, C-terminal domain"/>
    <property type="match status" value="1"/>
</dbReference>
<dbReference type="Proteomes" id="UP001056855">
    <property type="component" value="Chromosome"/>
</dbReference>
<keyword evidence="3" id="KW-0808">Transferase</keyword>
<evidence type="ECO:0000256" key="6">
    <source>
        <dbReference type="SAM" id="Coils"/>
    </source>
</evidence>
<dbReference type="GO" id="GO:0000155">
    <property type="term" value="F:phosphorelay sensor kinase activity"/>
    <property type="evidence" value="ECO:0007669"/>
    <property type="project" value="InterPro"/>
</dbReference>
<dbReference type="InterPro" id="IPR050736">
    <property type="entry name" value="Sensor_HK_Regulatory"/>
</dbReference>
<dbReference type="CDD" id="cd00075">
    <property type="entry name" value="HATPase"/>
    <property type="match status" value="1"/>
</dbReference>
<dbReference type="PANTHER" id="PTHR43711">
    <property type="entry name" value="TWO-COMPONENT HISTIDINE KINASE"/>
    <property type="match status" value="1"/>
</dbReference>
<keyword evidence="4 8" id="KW-0418">Kinase</keyword>
<evidence type="ECO:0000256" key="2">
    <source>
        <dbReference type="ARBA" id="ARBA00012438"/>
    </source>
</evidence>
<comment type="catalytic activity">
    <reaction evidence="1">
        <text>ATP + protein L-histidine = ADP + protein N-phospho-L-histidine.</text>
        <dbReference type="EC" id="2.7.13.3"/>
    </reaction>
</comment>
<organism evidence="8 9">
    <name type="scientific">Natronosalvus rutilus</name>
    <dbReference type="NCBI Taxonomy" id="2953753"/>
    <lineage>
        <taxon>Archaea</taxon>
        <taxon>Methanobacteriati</taxon>
        <taxon>Methanobacteriota</taxon>
        <taxon>Stenosarchaea group</taxon>
        <taxon>Halobacteria</taxon>
        <taxon>Halobacteriales</taxon>
        <taxon>Natrialbaceae</taxon>
        <taxon>Natronosalvus</taxon>
    </lineage>
</organism>
<dbReference type="SMART" id="SM00388">
    <property type="entry name" value="HisKA"/>
    <property type="match status" value="1"/>
</dbReference>
<sequence length="273" mass="29823">MRVARFGSLEDGAVVAVLPLGSHGVLGFETTSGTLEPFSVDLAQILAANVEVALDRAEREARLQSQNERLEQFASIVSHDLRNPMSTARGYLEAYRDSGDPAHADEVEHALDRMERLTGEMLELARHGRIVDSVEPVDLAAVVDRAWRNVPIDDAVLKHDLEGVTYGDSERVQALENLFRNAGEHGLERTAGGGRIRVERIPRGFAVEDDGPGIPDSRKDEVFDLGYTGSVDGTGYGLYIVEQIVTGHDWSIRVADGEDGGARFEITGLEFDL</sequence>
<evidence type="ECO:0000313" key="8">
    <source>
        <dbReference type="EMBL" id="UTF54503.1"/>
    </source>
</evidence>
<evidence type="ECO:0000256" key="5">
    <source>
        <dbReference type="ARBA" id="ARBA00023012"/>
    </source>
</evidence>
<dbReference type="PANTHER" id="PTHR43711:SF1">
    <property type="entry name" value="HISTIDINE KINASE 1"/>
    <property type="match status" value="1"/>
</dbReference>
<dbReference type="CDD" id="cd00082">
    <property type="entry name" value="HisKA"/>
    <property type="match status" value="1"/>
</dbReference>
<evidence type="ECO:0000256" key="1">
    <source>
        <dbReference type="ARBA" id="ARBA00000085"/>
    </source>
</evidence>
<dbReference type="Gene3D" id="1.10.287.130">
    <property type="match status" value="1"/>
</dbReference>
<protein>
    <recommendedName>
        <fullName evidence="2">histidine kinase</fullName>
        <ecNumber evidence="2">2.7.13.3</ecNumber>
    </recommendedName>
</protein>
<evidence type="ECO:0000313" key="9">
    <source>
        <dbReference type="Proteomes" id="UP001056855"/>
    </source>
</evidence>
<dbReference type="Pfam" id="PF00512">
    <property type="entry name" value="HisKA"/>
    <property type="match status" value="1"/>
</dbReference>
<dbReference type="InterPro" id="IPR003661">
    <property type="entry name" value="HisK_dim/P_dom"/>
</dbReference>
<name>A0A9E7NCK5_9EURY</name>
<keyword evidence="9" id="KW-1185">Reference proteome</keyword>
<dbReference type="EC" id="2.7.13.3" evidence="2"/>